<evidence type="ECO:0000256" key="2">
    <source>
        <dbReference type="SAM" id="MobiDB-lite"/>
    </source>
</evidence>
<dbReference type="EMBL" id="BAAAZX010000041">
    <property type="protein sequence ID" value="GAA4027076.1"/>
    <property type="molecule type" value="Genomic_DNA"/>
</dbReference>
<keyword evidence="5" id="KW-1185">Reference proteome</keyword>
<organism evidence="4 5">
    <name type="scientific">Streptomyces plumbiresistens</name>
    <dbReference type="NCBI Taxonomy" id="511811"/>
    <lineage>
        <taxon>Bacteria</taxon>
        <taxon>Bacillati</taxon>
        <taxon>Actinomycetota</taxon>
        <taxon>Actinomycetes</taxon>
        <taxon>Kitasatosporales</taxon>
        <taxon>Streptomycetaceae</taxon>
        <taxon>Streptomyces</taxon>
    </lineage>
</organism>
<feature type="domain" description="Histidine kinase/HSP90-like ATPase" evidence="3">
    <location>
        <begin position="58"/>
        <end position="176"/>
    </location>
</feature>
<keyword evidence="1" id="KW-0808">Transferase</keyword>
<name>A0ABP7TJD7_9ACTN</name>
<dbReference type="InterPro" id="IPR050267">
    <property type="entry name" value="Anti-sigma-factor_SerPK"/>
</dbReference>
<gene>
    <name evidence="4" type="ORF">GCM10022232_86000</name>
</gene>
<dbReference type="InterPro" id="IPR003594">
    <property type="entry name" value="HATPase_dom"/>
</dbReference>
<evidence type="ECO:0000256" key="1">
    <source>
        <dbReference type="ARBA" id="ARBA00022527"/>
    </source>
</evidence>
<dbReference type="PANTHER" id="PTHR35526">
    <property type="entry name" value="ANTI-SIGMA-F FACTOR RSBW-RELATED"/>
    <property type="match status" value="1"/>
</dbReference>
<proteinExistence type="predicted"/>
<sequence length="184" mass="19601">MPTHAMTTACHAKNVDDASESVEPPAFTRGLPTHTEEGDWGLLMGISAAEFAARSFCADPAGLQHARHFARKVLDEWGLTAYIDDAVIVIGELIANAARHALQPDGHDETTATAWLGLVRRQQAVICAVADPSPCAPTLQHPEQLSESGRGLQIIEALSASWGCSQPQASGKMVWARVSTPPQS</sequence>
<evidence type="ECO:0000259" key="3">
    <source>
        <dbReference type="Pfam" id="PF13581"/>
    </source>
</evidence>
<dbReference type="CDD" id="cd16936">
    <property type="entry name" value="HATPase_RsbW-like"/>
    <property type="match status" value="1"/>
</dbReference>
<dbReference type="InterPro" id="IPR036890">
    <property type="entry name" value="HATPase_C_sf"/>
</dbReference>
<dbReference type="Pfam" id="PF13581">
    <property type="entry name" value="HATPase_c_2"/>
    <property type="match status" value="1"/>
</dbReference>
<dbReference type="SUPFAM" id="SSF55874">
    <property type="entry name" value="ATPase domain of HSP90 chaperone/DNA topoisomerase II/histidine kinase"/>
    <property type="match status" value="1"/>
</dbReference>
<dbReference type="Gene3D" id="3.30.565.10">
    <property type="entry name" value="Histidine kinase-like ATPase, C-terminal domain"/>
    <property type="match status" value="1"/>
</dbReference>
<dbReference type="PANTHER" id="PTHR35526:SF3">
    <property type="entry name" value="ANTI-SIGMA-F FACTOR RSBW"/>
    <property type="match status" value="1"/>
</dbReference>
<accession>A0ABP7TJD7</accession>
<keyword evidence="1" id="KW-0723">Serine/threonine-protein kinase</keyword>
<keyword evidence="1" id="KW-0418">Kinase</keyword>
<feature type="region of interest" description="Disordered" evidence="2">
    <location>
        <begin position="1"/>
        <end position="33"/>
    </location>
</feature>
<evidence type="ECO:0000313" key="4">
    <source>
        <dbReference type="EMBL" id="GAA4027076.1"/>
    </source>
</evidence>
<reference evidence="5" key="1">
    <citation type="journal article" date="2019" name="Int. J. Syst. Evol. Microbiol.">
        <title>The Global Catalogue of Microorganisms (GCM) 10K type strain sequencing project: providing services to taxonomists for standard genome sequencing and annotation.</title>
        <authorList>
            <consortium name="The Broad Institute Genomics Platform"/>
            <consortium name="The Broad Institute Genome Sequencing Center for Infectious Disease"/>
            <person name="Wu L."/>
            <person name="Ma J."/>
        </authorList>
    </citation>
    <scope>NUCLEOTIDE SEQUENCE [LARGE SCALE GENOMIC DNA]</scope>
    <source>
        <strain evidence="5">JCM 16924</strain>
    </source>
</reference>
<dbReference type="Proteomes" id="UP001500456">
    <property type="component" value="Unassembled WGS sequence"/>
</dbReference>
<protein>
    <recommendedName>
        <fullName evidence="3">Histidine kinase/HSP90-like ATPase domain-containing protein</fullName>
    </recommendedName>
</protein>
<evidence type="ECO:0000313" key="5">
    <source>
        <dbReference type="Proteomes" id="UP001500456"/>
    </source>
</evidence>
<comment type="caution">
    <text evidence="4">The sequence shown here is derived from an EMBL/GenBank/DDBJ whole genome shotgun (WGS) entry which is preliminary data.</text>
</comment>